<organism evidence="11 12">
    <name type="scientific">Litorimonas taeanensis</name>
    <dbReference type="NCBI Taxonomy" id="568099"/>
    <lineage>
        <taxon>Bacteria</taxon>
        <taxon>Pseudomonadati</taxon>
        <taxon>Pseudomonadota</taxon>
        <taxon>Alphaproteobacteria</taxon>
        <taxon>Maricaulales</taxon>
        <taxon>Robiginitomaculaceae</taxon>
    </lineage>
</organism>
<dbReference type="FunCoup" id="A0A420WK19">
    <property type="interactions" value="182"/>
</dbReference>
<feature type="binding site" evidence="10">
    <location>
        <position position="17"/>
    </location>
    <ligand>
        <name>Zn(2+)</name>
        <dbReference type="ChEBI" id="CHEBI:29105"/>
    </ligand>
</feature>
<dbReference type="GO" id="GO:0070497">
    <property type="term" value="F:6-carboxytetrahydropterin synthase activity"/>
    <property type="evidence" value="ECO:0007669"/>
    <property type="project" value="UniProtKB-EC"/>
</dbReference>
<keyword evidence="6 9" id="KW-0862">Zinc</keyword>
<dbReference type="EMBL" id="RBII01000001">
    <property type="protein sequence ID" value="RKQ71245.1"/>
    <property type="molecule type" value="Genomic_DNA"/>
</dbReference>
<dbReference type="Proteomes" id="UP000282211">
    <property type="component" value="Unassembled WGS sequence"/>
</dbReference>
<comment type="similarity">
    <text evidence="3 9">Belongs to the PTPS family. QueD subfamily.</text>
</comment>
<comment type="catalytic activity">
    <reaction evidence="8 9">
        <text>7,8-dihydroneopterin 3'-triphosphate + H2O = 6-carboxy-5,6,7,8-tetrahydropterin + triphosphate + acetaldehyde + 2 H(+)</text>
        <dbReference type="Rhea" id="RHEA:27966"/>
        <dbReference type="ChEBI" id="CHEBI:15343"/>
        <dbReference type="ChEBI" id="CHEBI:15377"/>
        <dbReference type="ChEBI" id="CHEBI:15378"/>
        <dbReference type="ChEBI" id="CHEBI:18036"/>
        <dbReference type="ChEBI" id="CHEBI:58462"/>
        <dbReference type="ChEBI" id="CHEBI:61032"/>
        <dbReference type="EC" id="4.1.2.50"/>
    </reaction>
</comment>
<dbReference type="SUPFAM" id="SSF55620">
    <property type="entry name" value="Tetrahydrobiopterin biosynthesis enzymes-like"/>
    <property type="match status" value="1"/>
</dbReference>
<dbReference type="EC" id="4.-.-.-" evidence="9"/>
<dbReference type="Pfam" id="PF01242">
    <property type="entry name" value="PTPS"/>
    <property type="match status" value="1"/>
</dbReference>
<dbReference type="InParanoid" id="A0A420WK19"/>
<protein>
    <recommendedName>
        <fullName evidence="4 9">6-carboxy-5,6,7,8-tetrahydropterin synthase</fullName>
        <ecNumber evidence="9">4.-.-.-</ecNumber>
    </recommendedName>
</protein>
<dbReference type="UniPathway" id="UPA00391"/>
<gene>
    <name evidence="11" type="ORF">DES40_0558</name>
</gene>
<evidence type="ECO:0000256" key="8">
    <source>
        <dbReference type="ARBA" id="ARBA00048807"/>
    </source>
</evidence>
<keyword evidence="7 9" id="KW-0456">Lyase</keyword>
<evidence type="ECO:0000256" key="6">
    <source>
        <dbReference type="ARBA" id="ARBA00022833"/>
    </source>
</evidence>
<evidence type="ECO:0000256" key="3">
    <source>
        <dbReference type="ARBA" id="ARBA00008900"/>
    </source>
</evidence>
<dbReference type="PANTHER" id="PTHR12589">
    <property type="entry name" value="PYRUVOYL TETRAHYDROBIOPTERIN SYNTHASE"/>
    <property type="match status" value="1"/>
</dbReference>
<feature type="binding site" evidence="10">
    <location>
        <position position="34"/>
    </location>
    <ligand>
        <name>Zn(2+)</name>
        <dbReference type="ChEBI" id="CHEBI:29105"/>
    </ligand>
</feature>
<comment type="function">
    <text evidence="1">Catalyzes the conversion of 7,8-dihydroneopterin triphosphate (H2NTP) to 6-carboxy-5,6,7,8-tetrahydropterin (CPH4) and acetaldehyde.</text>
</comment>
<dbReference type="RefSeq" id="WP_121099040.1">
    <property type="nucleotide sequence ID" value="NZ_RBII01000001.1"/>
</dbReference>
<keyword evidence="9" id="KW-0671">Queuosine biosynthesis</keyword>
<evidence type="ECO:0000256" key="4">
    <source>
        <dbReference type="ARBA" id="ARBA00018141"/>
    </source>
</evidence>
<keyword evidence="5 9" id="KW-0479">Metal-binding</keyword>
<feature type="binding site" evidence="10">
    <location>
        <position position="32"/>
    </location>
    <ligand>
        <name>Zn(2+)</name>
        <dbReference type="ChEBI" id="CHEBI:29105"/>
    </ligand>
</feature>
<evidence type="ECO:0000256" key="1">
    <source>
        <dbReference type="ARBA" id="ARBA00002285"/>
    </source>
</evidence>
<reference evidence="11 12" key="1">
    <citation type="submission" date="2018-10" db="EMBL/GenBank/DDBJ databases">
        <title>Genomic Encyclopedia of Type Strains, Phase IV (KMG-IV): sequencing the most valuable type-strain genomes for metagenomic binning, comparative biology and taxonomic classification.</title>
        <authorList>
            <person name="Goeker M."/>
        </authorList>
    </citation>
    <scope>NUCLEOTIDE SEQUENCE [LARGE SCALE GENOMIC DNA]</scope>
    <source>
        <strain evidence="11 12">DSM 22008</strain>
    </source>
</reference>
<dbReference type="PIRSF" id="PIRSF006113">
    <property type="entry name" value="PTP_synth"/>
    <property type="match status" value="1"/>
</dbReference>
<comment type="cofactor">
    <cofactor evidence="9 10">
        <name>Zn(2+)</name>
        <dbReference type="ChEBI" id="CHEBI:29105"/>
    </cofactor>
    <text evidence="9 10">Binds 1 zinc ion per subunit.</text>
</comment>
<evidence type="ECO:0000256" key="2">
    <source>
        <dbReference type="ARBA" id="ARBA00005061"/>
    </source>
</evidence>
<proteinExistence type="inferred from homology"/>
<evidence type="ECO:0000256" key="9">
    <source>
        <dbReference type="PIRNR" id="PIRNR006113"/>
    </source>
</evidence>
<evidence type="ECO:0000256" key="5">
    <source>
        <dbReference type="ARBA" id="ARBA00022723"/>
    </source>
</evidence>
<sequence>MAAYLEIEKDFQFEAAHYFGHPDANDLFKHIHGHSFTGKVIVRGDAQSDKGWIRDLWKIETLVKEVVEPLDHSLLNNIEGLEQPALEQIAMWIFERLSLKLPGLICVEVGRPTCGERARYCVLPDSSVT</sequence>
<evidence type="ECO:0000313" key="11">
    <source>
        <dbReference type="EMBL" id="RKQ71245.1"/>
    </source>
</evidence>
<evidence type="ECO:0000256" key="10">
    <source>
        <dbReference type="PIRSR" id="PIRSR006113-2"/>
    </source>
</evidence>
<dbReference type="InterPro" id="IPR038418">
    <property type="entry name" value="6-PTP_synth/QueD_sf"/>
</dbReference>
<evidence type="ECO:0000256" key="7">
    <source>
        <dbReference type="ARBA" id="ARBA00023239"/>
    </source>
</evidence>
<dbReference type="InterPro" id="IPR007115">
    <property type="entry name" value="6-PTP_synth/QueD"/>
</dbReference>
<dbReference type="GO" id="GO:0008616">
    <property type="term" value="P:tRNA queuosine(34) biosynthetic process"/>
    <property type="evidence" value="ECO:0007669"/>
    <property type="project" value="UniProtKB-KW"/>
</dbReference>
<dbReference type="Gene3D" id="3.30.479.10">
    <property type="entry name" value="6-pyruvoyl tetrahydropterin synthase/QueD"/>
    <property type="match status" value="1"/>
</dbReference>
<comment type="pathway">
    <text evidence="2 9">Purine metabolism; 7-cyano-7-deazaguanine biosynthesis.</text>
</comment>
<accession>A0A420WK19</accession>
<comment type="caution">
    <text evidence="11">The sequence shown here is derived from an EMBL/GenBank/DDBJ whole genome shotgun (WGS) entry which is preliminary data.</text>
</comment>
<name>A0A420WK19_9PROT</name>
<dbReference type="PANTHER" id="PTHR12589:SF7">
    <property type="entry name" value="6-PYRUVOYL TETRAHYDROBIOPTERIN SYNTHASE"/>
    <property type="match status" value="1"/>
</dbReference>
<dbReference type="AlphaFoldDB" id="A0A420WK19"/>
<keyword evidence="12" id="KW-1185">Reference proteome</keyword>
<dbReference type="OrthoDB" id="9804698at2"/>
<dbReference type="GO" id="GO:0046872">
    <property type="term" value="F:metal ion binding"/>
    <property type="evidence" value="ECO:0007669"/>
    <property type="project" value="UniProtKB-KW"/>
</dbReference>
<evidence type="ECO:0000313" key="12">
    <source>
        <dbReference type="Proteomes" id="UP000282211"/>
    </source>
</evidence>